<dbReference type="RefSeq" id="WP_220252682.1">
    <property type="nucleotide sequence ID" value="NZ_JAICCF010000004.1"/>
</dbReference>
<dbReference type="Proteomes" id="UP000812961">
    <property type="component" value="Unassembled WGS sequence"/>
</dbReference>
<evidence type="ECO:0000256" key="3">
    <source>
        <dbReference type="ARBA" id="ARBA00022825"/>
    </source>
</evidence>
<dbReference type="PRINTS" id="PR00723">
    <property type="entry name" value="SUBTILISIN"/>
</dbReference>
<evidence type="ECO:0000313" key="5">
    <source>
        <dbReference type="EMBL" id="MBW8687368.1"/>
    </source>
</evidence>
<dbReference type="InterPro" id="IPR000209">
    <property type="entry name" value="Peptidase_S8/S53_dom"/>
</dbReference>
<keyword evidence="3" id="KW-0720">Serine protease</keyword>
<reference evidence="5 6" key="1">
    <citation type="submission" date="2021-08" db="EMBL/GenBank/DDBJ databases">
        <title>The genome sequence of Chitinophaga sp. B61.</title>
        <authorList>
            <person name="Zhang X."/>
        </authorList>
    </citation>
    <scope>NUCLEOTIDE SEQUENCE [LARGE SCALE GENOMIC DNA]</scope>
    <source>
        <strain evidence="5 6">B61</strain>
    </source>
</reference>
<dbReference type="InterPro" id="IPR015500">
    <property type="entry name" value="Peptidase_S8_subtilisin-rel"/>
</dbReference>
<keyword evidence="1" id="KW-0645">Protease</keyword>
<dbReference type="Pfam" id="PF00082">
    <property type="entry name" value="Peptidase_S8"/>
    <property type="match status" value="1"/>
</dbReference>
<dbReference type="EMBL" id="JAICCF010000004">
    <property type="protein sequence ID" value="MBW8687368.1"/>
    <property type="molecule type" value="Genomic_DNA"/>
</dbReference>
<name>A0ABS7GI38_9BACT</name>
<evidence type="ECO:0000259" key="4">
    <source>
        <dbReference type="Pfam" id="PF00082"/>
    </source>
</evidence>
<keyword evidence="6" id="KW-1185">Reference proteome</keyword>
<evidence type="ECO:0000256" key="2">
    <source>
        <dbReference type="ARBA" id="ARBA00022801"/>
    </source>
</evidence>
<dbReference type="SUPFAM" id="SSF52743">
    <property type="entry name" value="Subtilisin-like"/>
    <property type="match status" value="1"/>
</dbReference>
<dbReference type="Gene3D" id="3.40.50.200">
    <property type="entry name" value="Peptidase S8/S53 domain"/>
    <property type="match status" value="1"/>
</dbReference>
<dbReference type="InterPro" id="IPR036852">
    <property type="entry name" value="Peptidase_S8/S53_dom_sf"/>
</dbReference>
<gene>
    <name evidence="5" type="ORF">K1Y79_23735</name>
</gene>
<proteinExistence type="predicted"/>
<sequence>MANKHVLLVNPRSQHPSFKRQRNISRVEKTDEHETQSLKSIQALQKERLRIDAAAFYTRRKLRNEARTIPFPKVIDLVRIYFFAIFNDDLKYKFFKRYGLSPVEYNQFNKTVLFEILDEQLFADFDRHIRQIIDSAEGTSYEHQEFNLIALILNFEFVGTDNRVQTTRESGLLLTLISSSNTVASIQKKELFSLLETQDTNYTYDERNPDIIAVKRLSKQQTTIIANNIDIVRSITSTRPLKIRPGVYGTVRRDFGFTVDIPEHLATVGVIDTGVSRIEPIKELLTTFSYDHTGYGAFWDESGHGTAVAGLIALGDDFQKEVSNRYIAKARIAVIKAVHNNNDELNIPKLLADIRHARQNYGIRLFNMSLNIPLAKKYNDGYGHFAYELDKLSYEEDVLIFISVGNVDQEYLKEIIEIDAHPDHEYPTFFYKPDSSSQTHNCKNTNISEPAESLNNISIGALAGNLEDNNSVDITPDCSYPAYYSRKFHFDYSLPVNGTRLKKNQFNKYLNKPDLIFEGGDLFEYASGMEVLRSPLTIGEQFYGRTCGTSLATPLITSYAAQILSMYPGLATQTVKALLINSSIYHKETALPHFSSRSDKLLKKLVGFGRPQKDKLLLNEDHAIVFIIENEIGNGQLLTIPIHLPSYLKTTENKIRFDISMCYSFRPVKDNHLSYLPLHVSFNLVRNLPVQDIAYVEQSEYGIKNGFSWSEDHFGLENRIFSNAQSTSYMLQPKDIQQVGDAVALAIRCLSKTEIPESDYQYYSHARHKVSVVIRITEIAVANAPGELYNEMLACNTIELIDQLTGDIDADLDV</sequence>
<feature type="domain" description="Peptidase S8/S53" evidence="4">
    <location>
        <begin position="267"/>
        <end position="609"/>
    </location>
</feature>
<evidence type="ECO:0000256" key="1">
    <source>
        <dbReference type="ARBA" id="ARBA00022670"/>
    </source>
</evidence>
<keyword evidence="2" id="KW-0378">Hydrolase</keyword>
<comment type="caution">
    <text evidence="5">The sequence shown here is derived from an EMBL/GenBank/DDBJ whole genome shotgun (WGS) entry which is preliminary data.</text>
</comment>
<protein>
    <submittedName>
        <fullName evidence="5">S8 family peptidase</fullName>
    </submittedName>
</protein>
<dbReference type="CDD" id="cd04847">
    <property type="entry name" value="Peptidases_S8_Subtilisin_like_2"/>
    <property type="match status" value="1"/>
</dbReference>
<accession>A0ABS7GI38</accession>
<dbReference type="InterPro" id="IPR034074">
    <property type="entry name" value="Y4bN_pept_dom"/>
</dbReference>
<evidence type="ECO:0000313" key="6">
    <source>
        <dbReference type="Proteomes" id="UP000812961"/>
    </source>
</evidence>
<organism evidence="5 6">
    <name type="scientific">Chitinophaga rhizophila</name>
    <dbReference type="NCBI Taxonomy" id="2866212"/>
    <lineage>
        <taxon>Bacteria</taxon>
        <taxon>Pseudomonadati</taxon>
        <taxon>Bacteroidota</taxon>
        <taxon>Chitinophagia</taxon>
        <taxon>Chitinophagales</taxon>
        <taxon>Chitinophagaceae</taxon>
        <taxon>Chitinophaga</taxon>
    </lineage>
</organism>